<dbReference type="OrthoDB" id="6808170at2"/>
<reference evidence="1 2" key="1">
    <citation type="submission" date="2017-05" db="EMBL/GenBank/DDBJ databases">
        <title>Thiocyanate degradation by Thiohalobacter thiocyanaticus FOKN1.</title>
        <authorList>
            <person name="Oshiki M."/>
            <person name="Fukushima T."/>
            <person name="Kawano S."/>
            <person name="Nakagawa J."/>
        </authorList>
    </citation>
    <scope>NUCLEOTIDE SEQUENCE [LARGE SCALE GENOMIC DNA]</scope>
    <source>
        <strain evidence="1 2">FOKN1</strain>
    </source>
</reference>
<dbReference type="KEGG" id="ttc:FOKN1_1397"/>
<keyword evidence="2" id="KW-1185">Reference proteome</keyword>
<dbReference type="Proteomes" id="UP000218765">
    <property type="component" value="Chromosome"/>
</dbReference>
<name>A0A1Z4VQN6_9GAMM</name>
<accession>A0A1Z4VQN6</accession>
<organism evidence="1 2">
    <name type="scientific">Thiohalobacter thiocyanaticus</name>
    <dbReference type="NCBI Taxonomy" id="585455"/>
    <lineage>
        <taxon>Bacteria</taxon>
        <taxon>Pseudomonadati</taxon>
        <taxon>Pseudomonadota</taxon>
        <taxon>Gammaproteobacteria</taxon>
        <taxon>Thiohalobacterales</taxon>
        <taxon>Thiohalobacteraceae</taxon>
        <taxon>Thiohalobacter</taxon>
    </lineage>
</organism>
<dbReference type="EMBL" id="AP018052">
    <property type="protein sequence ID" value="BAZ93795.1"/>
    <property type="molecule type" value="Genomic_DNA"/>
</dbReference>
<sequence>MGFNIDLQLLEHANWPDDLVGAIGLIKMEAADAAFVPTKARKLLTRHVHPLRPGLGIPQRLRPFALSWSDLRKLGVEIQRKSEDWMSTCIGELLIEMPGYARTQRTRASRANPYCDLCWRPALRNRKYCPEHDPQHNDSAYRAARRVVYCALPEHHDNIDAGGRRINNLDARMKLQRQKRHAKENDHWESAIAGNQPLGQWLEQYRPWLYSHLPDQAKRDMDAKRLLKWLDAKDTLPRSLAQAREDLHSEILSDPDQLTGIIRRADAWFWLSEQYKRYHPHGGRRHTQSNTLKN</sequence>
<evidence type="ECO:0000313" key="2">
    <source>
        <dbReference type="Proteomes" id="UP000218765"/>
    </source>
</evidence>
<dbReference type="AlphaFoldDB" id="A0A1Z4VQN6"/>
<protein>
    <submittedName>
        <fullName evidence="1">Amidases</fullName>
    </submittedName>
</protein>
<dbReference type="RefSeq" id="WP_096365954.1">
    <property type="nucleotide sequence ID" value="NZ_AP018052.1"/>
</dbReference>
<proteinExistence type="predicted"/>
<gene>
    <name evidence="1" type="ORF">FOKN1_1397</name>
</gene>
<evidence type="ECO:0000313" key="1">
    <source>
        <dbReference type="EMBL" id="BAZ93795.1"/>
    </source>
</evidence>